<keyword evidence="7" id="KW-0808">Transferase</keyword>
<organism evidence="10 11">
    <name type="scientific">Streptomyces bohaiensis</name>
    <dbReference type="NCBI Taxonomy" id="1431344"/>
    <lineage>
        <taxon>Bacteria</taxon>
        <taxon>Bacillati</taxon>
        <taxon>Actinomycetota</taxon>
        <taxon>Actinomycetes</taxon>
        <taxon>Kitasatosporales</taxon>
        <taxon>Streptomycetaceae</taxon>
        <taxon>Streptomyces</taxon>
    </lineage>
</organism>
<dbReference type="SMART" id="SM00852">
    <property type="entry name" value="MoCF_biosynth"/>
    <property type="match status" value="1"/>
</dbReference>
<dbReference type="Gene3D" id="2.170.190.11">
    <property type="entry name" value="Molybdopterin biosynthesis moea protein, domain 3"/>
    <property type="match status" value="1"/>
</dbReference>
<evidence type="ECO:0000256" key="2">
    <source>
        <dbReference type="ARBA" id="ARBA00005046"/>
    </source>
</evidence>
<accession>A0ABX1CEX8</accession>
<dbReference type="InterPro" id="IPR005110">
    <property type="entry name" value="MoeA_linker/N"/>
</dbReference>
<dbReference type="Proteomes" id="UP000727056">
    <property type="component" value="Unassembled WGS sequence"/>
</dbReference>
<dbReference type="PANTHER" id="PTHR10192:SF5">
    <property type="entry name" value="GEPHYRIN"/>
    <property type="match status" value="1"/>
</dbReference>
<dbReference type="Gene3D" id="2.40.340.10">
    <property type="entry name" value="MoeA, C-terminal, domain IV"/>
    <property type="match status" value="1"/>
</dbReference>
<dbReference type="EC" id="2.10.1.1" evidence="7"/>
<evidence type="ECO:0000256" key="1">
    <source>
        <dbReference type="ARBA" id="ARBA00002901"/>
    </source>
</evidence>
<protein>
    <recommendedName>
        <fullName evidence="7">Molybdopterin molybdenumtransferase</fullName>
        <ecNumber evidence="7">2.10.1.1</ecNumber>
    </recommendedName>
</protein>
<keyword evidence="7" id="KW-0479">Metal-binding</keyword>
<dbReference type="InterPro" id="IPR036425">
    <property type="entry name" value="MoaB/Mog-like_dom_sf"/>
</dbReference>
<comment type="pathway">
    <text evidence="2 7">Cofactor biosynthesis; molybdopterin biosynthesis.</text>
</comment>
<feature type="region of interest" description="Disordered" evidence="8">
    <location>
        <begin position="268"/>
        <end position="293"/>
    </location>
</feature>
<keyword evidence="11" id="KW-1185">Reference proteome</keyword>
<name>A0ABX1CEX8_9ACTN</name>
<feature type="non-terminal residue" evidence="10">
    <location>
        <position position="1"/>
    </location>
</feature>
<dbReference type="Gene3D" id="3.40.980.10">
    <property type="entry name" value="MoaB/Mog-like domain"/>
    <property type="match status" value="1"/>
</dbReference>
<comment type="catalytic activity">
    <reaction evidence="6">
        <text>adenylyl-molybdopterin + molybdate = Mo-molybdopterin + AMP + H(+)</text>
        <dbReference type="Rhea" id="RHEA:35047"/>
        <dbReference type="ChEBI" id="CHEBI:15378"/>
        <dbReference type="ChEBI" id="CHEBI:36264"/>
        <dbReference type="ChEBI" id="CHEBI:62727"/>
        <dbReference type="ChEBI" id="CHEBI:71302"/>
        <dbReference type="ChEBI" id="CHEBI:456215"/>
        <dbReference type="EC" id="2.10.1.1"/>
    </reaction>
</comment>
<comment type="cofactor">
    <cofactor evidence="7">
        <name>Mg(2+)</name>
        <dbReference type="ChEBI" id="CHEBI:18420"/>
    </cofactor>
</comment>
<reference evidence="10 11" key="1">
    <citation type="submission" date="2020-03" db="EMBL/GenBank/DDBJ databases">
        <title>Draft genome of Streptomyces sp. ventii, isolated from the Axial Seamount in the Pacific Ocean, and resequencing of the two type strains Streptomyces lonarensis strain NCL 716 and Streptomyces bohaiensis strain 11A07.</title>
        <authorList>
            <person name="Loughran R.M."/>
            <person name="Pfannmuller K.M."/>
            <person name="Wasson B.J."/>
            <person name="Deadmond M.C."/>
            <person name="Paddock B.E."/>
            <person name="Koyack M.J."/>
            <person name="Gallegos D.A."/>
            <person name="Mitchell E.A."/>
            <person name="Ushijima B."/>
            <person name="Saw J.H."/>
            <person name="Mcphail K.L."/>
            <person name="Videau P."/>
        </authorList>
    </citation>
    <scope>NUCLEOTIDE SEQUENCE [LARGE SCALE GENOMIC DNA]</scope>
    <source>
        <strain evidence="10 11">11A07</strain>
    </source>
</reference>
<dbReference type="InterPro" id="IPR001453">
    <property type="entry name" value="MoaB/Mog_dom"/>
</dbReference>
<dbReference type="Pfam" id="PF03454">
    <property type="entry name" value="MoeA_C"/>
    <property type="match status" value="1"/>
</dbReference>
<dbReference type="PANTHER" id="PTHR10192">
    <property type="entry name" value="MOLYBDOPTERIN BIOSYNTHESIS PROTEIN"/>
    <property type="match status" value="1"/>
</dbReference>
<evidence type="ECO:0000256" key="4">
    <source>
        <dbReference type="ARBA" id="ARBA00022505"/>
    </source>
</evidence>
<dbReference type="InterPro" id="IPR038987">
    <property type="entry name" value="MoeA-like"/>
</dbReference>
<dbReference type="RefSeq" id="WP_168090266.1">
    <property type="nucleotide sequence ID" value="NZ_JAAVJC010000354.1"/>
</dbReference>
<dbReference type="InterPro" id="IPR005111">
    <property type="entry name" value="MoeA_C_domain_IV"/>
</dbReference>
<dbReference type="InterPro" id="IPR036135">
    <property type="entry name" value="MoeA_linker/N_sf"/>
</dbReference>
<comment type="similarity">
    <text evidence="3 7">Belongs to the MoeA family.</text>
</comment>
<evidence type="ECO:0000313" key="11">
    <source>
        <dbReference type="Proteomes" id="UP000727056"/>
    </source>
</evidence>
<evidence type="ECO:0000256" key="6">
    <source>
        <dbReference type="ARBA" id="ARBA00047317"/>
    </source>
</evidence>
<evidence type="ECO:0000313" key="10">
    <source>
        <dbReference type="EMBL" id="NJQ17618.1"/>
    </source>
</evidence>
<dbReference type="SUPFAM" id="SSF63882">
    <property type="entry name" value="MoeA N-terminal region -like"/>
    <property type="match status" value="1"/>
</dbReference>
<evidence type="ECO:0000256" key="8">
    <source>
        <dbReference type="SAM" id="MobiDB-lite"/>
    </source>
</evidence>
<keyword evidence="4 7" id="KW-0500">Molybdenum</keyword>
<keyword evidence="5 7" id="KW-0501">Molybdenum cofactor biosynthesis</keyword>
<sequence length="332" mass="34279">AEPEPLADGLAVAIATGARVPAATSAVLRSERGRVSAGQLRGRNPEPGADIRPRGQECRSGTELLPAGTAVTPAVLGLAAAAGYDQLTVHPRPRVEVLVLGDELLHRGLPSGGRIRDALGPMTAPWLTMLGAEVLVTRRLGDDAEALYEAVSTSRAHLVVTTGSTAAGPADRLRPVLDRLGARLRVDGVAVRPGHPMLLAELPDGRPLVGLPGNPLAAVAGMLTLAAPLLASLAGRELLPLPAVELTEEVTGHATDTRVVPVRYPAAEPTQSPRFTPGFTGRRDGRTPRARPVRFSGPAMLRGLAGADALALVPPGGAPLGQRVPLVELPRG</sequence>
<gene>
    <name evidence="10" type="ORF">HCN52_22445</name>
</gene>
<keyword evidence="7" id="KW-0460">Magnesium</keyword>
<dbReference type="SUPFAM" id="SSF53218">
    <property type="entry name" value="Molybdenum cofactor biosynthesis proteins"/>
    <property type="match status" value="1"/>
</dbReference>
<evidence type="ECO:0000256" key="3">
    <source>
        <dbReference type="ARBA" id="ARBA00010763"/>
    </source>
</evidence>
<dbReference type="EMBL" id="JAAVJC010000354">
    <property type="protein sequence ID" value="NJQ17618.1"/>
    <property type="molecule type" value="Genomic_DNA"/>
</dbReference>
<evidence type="ECO:0000259" key="9">
    <source>
        <dbReference type="SMART" id="SM00852"/>
    </source>
</evidence>
<feature type="region of interest" description="Disordered" evidence="8">
    <location>
        <begin position="31"/>
        <end position="53"/>
    </location>
</feature>
<dbReference type="Pfam" id="PF00994">
    <property type="entry name" value="MoCF_biosynth"/>
    <property type="match status" value="1"/>
</dbReference>
<comment type="function">
    <text evidence="1 7">Catalyzes the insertion of molybdate into adenylated molybdopterin with the concomitant release of AMP.</text>
</comment>
<dbReference type="Gene3D" id="3.90.105.10">
    <property type="entry name" value="Molybdopterin biosynthesis moea protein, domain 2"/>
    <property type="match status" value="1"/>
</dbReference>
<evidence type="ECO:0000256" key="7">
    <source>
        <dbReference type="RuleBase" id="RU365090"/>
    </source>
</evidence>
<proteinExistence type="inferred from homology"/>
<dbReference type="Pfam" id="PF03453">
    <property type="entry name" value="MoeA_N"/>
    <property type="match status" value="1"/>
</dbReference>
<dbReference type="InterPro" id="IPR036688">
    <property type="entry name" value="MoeA_C_domain_IV_sf"/>
</dbReference>
<evidence type="ECO:0000256" key="5">
    <source>
        <dbReference type="ARBA" id="ARBA00023150"/>
    </source>
</evidence>
<comment type="caution">
    <text evidence="10">The sequence shown here is derived from an EMBL/GenBank/DDBJ whole genome shotgun (WGS) entry which is preliminary data.</text>
</comment>
<feature type="domain" description="MoaB/Mog" evidence="9">
    <location>
        <begin position="96"/>
        <end position="232"/>
    </location>
</feature>